<feature type="transmembrane region" description="Helical" evidence="1">
    <location>
        <begin position="91"/>
        <end position="110"/>
    </location>
</feature>
<keyword evidence="1" id="KW-1133">Transmembrane helix</keyword>
<gene>
    <name evidence="2" type="ORF">ACFOUY_15145</name>
</gene>
<evidence type="ECO:0000313" key="3">
    <source>
        <dbReference type="Proteomes" id="UP001595792"/>
    </source>
</evidence>
<dbReference type="EMBL" id="JBHSBY010000133">
    <property type="protein sequence ID" value="MFC4198041.1"/>
    <property type="molecule type" value="Genomic_DNA"/>
</dbReference>
<organism evidence="2 3">
    <name type="scientific">Pedobacter jamesrossensis</name>
    <dbReference type="NCBI Taxonomy" id="1908238"/>
    <lineage>
        <taxon>Bacteria</taxon>
        <taxon>Pseudomonadati</taxon>
        <taxon>Bacteroidota</taxon>
        <taxon>Sphingobacteriia</taxon>
        <taxon>Sphingobacteriales</taxon>
        <taxon>Sphingobacteriaceae</taxon>
        <taxon>Pedobacter</taxon>
    </lineage>
</organism>
<comment type="caution">
    <text evidence="2">The sequence shown here is derived from an EMBL/GenBank/DDBJ whole genome shotgun (WGS) entry which is preliminary data.</text>
</comment>
<sequence>MVKKNTNQSIKNKLIIQGIQLVGNAAGVNASKYRTKKAIEKNLSLVNSLMRAGFTHKNNSESNLNKNIELAGLGGIALYNFYKGIKRKQRALIIQGAFLSTALLFVVLTSNKLSRKTTF</sequence>
<evidence type="ECO:0000256" key="1">
    <source>
        <dbReference type="SAM" id="Phobius"/>
    </source>
</evidence>
<reference evidence="3" key="1">
    <citation type="journal article" date="2019" name="Int. J. Syst. Evol. Microbiol.">
        <title>The Global Catalogue of Microorganisms (GCM) 10K type strain sequencing project: providing services to taxonomists for standard genome sequencing and annotation.</title>
        <authorList>
            <consortium name="The Broad Institute Genomics Platform"/>
            <consortium name="The Broad Institute Genome Sequencing Center for Infectious Disease"/>
            <person name="Wu L."/>
            <person name="Ma J."/>
        </authorList>
    </citation>
    <scope>NUCLEOTIDE SEQUENCE [LARGE SCALE GENOMIC DNA]</scope>
    <source>
        <strain evidence="3">CCM 8689</strain>
    </source>
</reference>
<keyword evidence="3" id="KW-1185">Reference proteome</keyword>
<keyword evidence="1" id="KW-0472">Membrane</keyword>
<evidence type="ECO:0000313" key="2">
    <source>
        <dbReference type="EMBL" id="MFC4198041.1"/>
    </source>
</evidence>
<name>A0ABV8NMI1_9SPHI</name>
<protein>
    <submittedName>
        <fullName evidence="2">Uncharacterized protein</fullName>
    </submittedName>
</protein>
<keyword evidence="1" id="KW-0812">Transmembrane</keyword>
<proteinExistence type="predicted"/>
<dbReference type="Proteomes" id="UP001595792">
    <property type="component" value="Unassembled WGS sequence"/>
</dbReference>
<dbReference type="RefSeq" id="WP_378961792.1">
    <property type="nucleotide sequence ID" value="NZ_JBHRXC010000016.1"/>
</dbReference>
<accession>A0ABV8NMI1</accession>